<keyword evidence="1" id="KW-0732">Signal</keyword>
<gene>
    <name evidence="3" type="ORF">PEDI_33010</name>
</gene>
<evidence type="ECO:0000313" key="3">
    <source>
        <dbReference type="EMBL" id="GJM62749.1"/>
    </source>
</evidence>
<dbReference type="Proteomes" id="UP001310022">
    <property type="component" value="Unassembled WGS sequence"/>
</dbReference>
<feature type="chain" id="PRO_5042945208" description="DUF4382 domain-containing protein" evidence="1">
    <location>
        <begin position="23"/>
        <end position="297"/>
    </location>
</feature>
<evidence type="ECO:0000259" key="2">
    <source>
        <dbReference type="Pfam" id="PF14321"/>
    </source>
</evidence>
<keyword evidence="4" id="KW-1185">Reference proteome</keyword>
<reference evidence="3 4" key="1">
    <citation type="submission" date="2021-12" db="EMBL/GenBank/DDBJ databases">
        <title>Genome sequencing of bacteria with rrn-lacking chromosome and rrn-plasmid.</title>
        <authorList>
            <person name="Anda M."/>
            <person name="Iwasaki W."/>
        </authorList>
    </citation>
    <scope>NUCLEOTIDE SEQUENCE [LARGE SCALE GENOMIC DNA]</scope>
    <source>
        <strain evidence="3 4">NBRC 15940</strain>
    </source>
</reference>
<protein>
    <recommendedName>
        <fullName evidence="2">DUF4382 domain-containing protein</fullName>
    </recommendedName>
</protein>
<proteinExistence type="predicted"/>
<dbReference type="AlphaFoldDB" id="A0AAN4W0P3"/>
<sequence length="297" mass="32389">MRNFLSKTLTLALLATSLFSCKSDDATDNNGSAKIAVRMNSMEQLEGMDLRAKEVEYDSVLLDIQQVRIKMTGEEQAGWYEIGDIYAGQYNINNPHLDGLLGELALPAGEIQEIRLVLGEENDIYVGGERFDLKTPSAQSSGWKLKNITNPIISEGRAYTLAIDLDPKSISFNNGIGYKLDPVASATILEVGAIKGMVYVQDTEGAGDYPEEFFVELYKGDRLLVATETVNGQFVFTGLLTGEYEVMAAAAIDENGDLTEAEYGEDKLITVGATGVILIDAGFEYEVEPIVLSVIQL</sequence>
<feature type="domain" description="DUF4382" evidence="2">
    <location>
        <begin position="56"/>
        <end position="182"/>
    </location>
</feature>
<accession>A0AAN4W0P3</accession>
<dbReference type="RefSeq" id="WP_338237988.1">
    <property type="nucleotide sequence ID" value="NZ_BQKE01000002.1"/>
</dbReference>
<evidence type="ECO:0000256" key="1">
    <source>
        <dbReference type="SAM" id="SignalP"/>
    </source>
</evidence>
<dbReference type="Pfam" id="PF14321">
    <property type="entry name" value="DUF4382"/>
    <property type="match status" value="1"/>
</dbReference>
<name>A0AAN4W0P3_9BACT</name>
<dbReference type="InterPro" id="IPR025491">
    <property type="entry name" value="DUF4382"/>
</dbReference>
<organism evidence="3 4">
    <name type="scientific">Persicobacter diffluens</name>
    <dbReference type="NCBI Taxonomy" id="981"/>
    <lineage>
        <taxon>Bacteria</taxon>
        <taxon>Pseudomonadati</taxon>
        <taxon>Bacteroidota</taxon>
        <taxon>Cytophagia</taxon>
        <taxon>Cytophagales</taxon>
        <taxon>Persicobacteraceae</taxon>
        <taxon>Persicobacter</taxon>
    </lineage>
</organism>
<dbReference type="EMBL" id="BQKE01000002">
    <property type="protein sequence ID" value="GJM62749.1"/>
    <property type="molecule type" value="Genomic_DNA"/>
</dbReference>
<dbReference type="PROSITE" id="PS51257">
    <property type="entry name" value="PROKAR_LIPOPROTEIN"/>
    <property type="match status" value="1"/>
</dbReference>
<comment type="caution">
    <text evidence="3">The sequence shown here is derived from an EMBL/GenBank/DDBJ whole genome shotgun (WGS) entry which is preliminary data.</text>
</comment>
<evidence type="ECO:0000313" key="4">
    <source>
        <dbReference type="Proteomes" id="UP001310022"/>
    </source>
</evidence>
<feature type="signal peptide" evidence="1">
    <location>
        <begin position="1"/>
        <end position="22"/>
    </location>
</feature>